<evidence type="ECO:0000313" key="3">
    <source>
        <dbReference type="Proteomes" id="UP000604117"/>
    </source>
</evidence>
<name>A0ABQ4CTG9_9ACTN</name>
<proteinExistence type="predicted"/>
<gene>
    <name evidence="2" type="ORF">Asi02nite_41110</name>
</gene>
<keyword evidence="1" id="KW-0812">Transmembrane</keyword>
<dbReference type="Proteomes" id="UP000604117">
    <property type="component" value="Unassembled WGS sequence"/>
</dbReference>
<keyword evidence="1" id="KW-0472">Membrane</keyword>
<evidence type="ECO:0000313" key="2">
    <source>
        <dbReference type="EMBL" id="GIF74593.1"/>
    </source>
</evidence>
<feature type="transmembrane region" description="Helical" evidence="1">
    <location>
        <begin position="21"/>
        <end position="44"/>
    </location>
</feature>
<sequence length="223" mass="23250">MSRKTGKPSYVRRDEQQRRRRVPLIAAIVAAAALLIVGGGSGFLAGRPDATSRAVEEIRKQEAVRDLAQIKELTTVARASQEALGKLLTELDTAAAGTRPASAAQVGAWKATVDGLVHAHADSPSGTTATNVARGGLRAAVDGFALAVDLYAMSLEVPAANRPALLRSVERAQRTASVGWSVAAAQLDQLNIDAGLGHQHVYLRTEQGSGAFTADGEPEGVPN</sequence>
<accession>A0ABQ4CTG9</accession>
<evidence type="ECO:0008006" key="4">
    <source>
        <dbReference type="Google" id="ProtNLM"/>
    </source>
</evidence>
<keyword evidence="3" id="KW-1185">Reference proteome</keyword>
<comment type="caution">
    <text evidence="2">The sequence shown here is derived from an EMBL/GenBank/DDBJ whole genome shotgun (WGS) entry which is preliminary data.</text>
</comment>
<organism evidence="2 3">
    <name type="scientific">Asanoa siamensis</name>
    <dbReference type="NCBI Taxonomy" id="926357"/>
    <lineage>
        <taxon>Bacteria</taxon>
        <taxon>Bacillati</taxon>
        <taxon>Actinomycetota</taxon>
        <taxon>Actinomycetes</taxon>
        <taxon>Micromonosporales</taxon>
        <taxon>Micromonosporaceae</taxon>
        <taxon>Asanoa</taxon>
    </lineage>
</organism>
<dbReference type="EMBL" id="BONE01000033">
    <property type="protein sequence ID" value="GIF74593.1"/>
    <property type="molecule type" value="Genomic_DNA"/>
</dbReference>
<reference evidence="2 3" key="1">
    <citation type="submission" date="2021-01" db="EMBL/GenBank/DDBJ databases">
        <title>Whole genome shotgun sequence of Asanoa siamensis NBRC 107932.</title>
        <authorList>
            <person name="Komaki H."/>
            <person name="Tamura T."/>
        </authorList>
    </citation>
    <scope>NUCLEOTIDE SEQUENCE [LARGE SCALE GENOMIC DNA]</scope>
    <source>
        <strain evidence="2 3">NBRC 107932</strain>
    </source>
</reference>
<dbReference type="RefSeq" id="WP_203715274.1">
    <property type="nucleotide sequence ID" value="NZ_BONE01000033.1"/>
</dbReference>
<evidence type="ECO:0000256" key="1">
    <source>
        <dbReference type="SAM" id="Phobius"/>
    </source>
</evidence>
<keyword evidence="1" id="KW-1133">Transmembrane helix</keyword>
<protein>
    <recommendedName>
        <fullName evidence="4">DUF4439 domain-containing protein</fullName>
    </recommendedName>
</protein>